<dbReference type="PANTHER" id="PTHR30572">
    <property type="entry name" value="MEMBRANE COMPONENT OF TRANSPORTER-RELATED"/>
    <property type="match status" value="1"/>
</dbReference>
<protein>
    <submittedName>
        <fullName evidence="9">ABC transporter permease</fullName>
    </submittedName>
</protein>
<feature type="domain" description="MacB-like periplasmic core" evidence="8">
    <location>
        <begin position="20"/>
        <end position="227"/>
    </location>
</feature>
<dbReference type="GO" id="GO:0022857">
    <property type="term" value="F:transmembrane transporter activity"/>
    <property type="evidence" value="ECO:0007669"/>
    <property type="project" value="TreeGrafter"/>
</dbReference>
<feature type="transmembrane region" description="Helical" evidence="6">
    <location>
        <begin position="701"/>
        <end position="723"/>
    </location>
</feature>
<dbReference type="EMBL" id="CP070608">
    <property type="protein sequence ID" value="QSE98688.1"/>
    <property type="molecule type" value="Genomic_DNA"/>
</dbReference>
<evidence type="ECO:0000259" key="7">
    <source>
        <dbReference type="Pfam" id="PF02687"/>
    </source>
</evidence>
<dbReference type="AlphaFoldDB" id="A0A974WNE9"/>
<proteinExistence type="predicted"/>
<keyword evidence="2" id="KW-1003">Cell membrane</keyword>
<dbReference type="Proteomes" id="UP000662783">
    <property type="component" value="Chromosome"/>
</dbReference>
<name>A0A974WNE9_9BACT</name>
<feature type="transmembrane region" description="Helical" evidence="6">
    <location>
        <begin position="418"/>
        <end position="442"/>
    </location>
</feature>
<feature type="transmembrane region" description="Helical" evidence="6">
    <location>
        <begin position="336"/>
        <end position="356"/>
    </location>
</feature>
<dbReference type="Pfam" id="PF12704">
    <property type="entry name" value="MacB_PCD"/>
    <property type="match status" value="1"/>
</dbReference>
<evidence type="ECO:0000256" key="3">
    <source>
        <dbReference type="ARBA" id="ARBA00022692"/>
    </source>
</evidence>
<feature type="transmembrane region" description="Helical" evidence="6">
    <location>
        <begin position="21"/>
        <end position="42"/>
    </location>
</feature>
<evidence type="ECO:0000313" key="9">
    <source>
        <dbReference type="EMBL" id="QSE98688.1"/>
    </source>
</evidence>
<dbReference type="Pfam" id="PF02687">
    <property type="entry name" value="FtsX"/>
    <property type="match status" value="2"/>
</dbReference>
<evidence type="ECO:0000256" key="6">
    <source>
        <dbReference type="SAM" id="Phobius"/>
    </source>
</evidence>
<dbReference type="InterPro" id="IPR050250">
    <property type="entry name" value="Macrolide_Exporter_MacB"/>
</dbReference>
<feature type="transmembrane region" description="Helical" evidence="6">
    <location>
        <begin position="658"/>
        <end position="681"/>
    </location>
</feature>
<feature type="transmembrane region" description="Helical" evidence="6">
    <location>
        <begin position="376"/>
        <end position="397"/>
    </location>
</feature>
<evidence type="ECO:0000259" key="8">
    <source>
        <dbReference type="Pfam" id="PF12704"/>
    </source>
</evidence>
<evidence type="ECO:0000256" key="4">
    <source>
        <dbReference type="ARBA" id="ARBA00022989"/>
    </source>
</evidence>
<feature type="domain" description="ABC3 transporter permease C-terminal" evidence="7">
    <location>
        <begin position="659"/>
        <end position="767"/>
    </location>
</feature>
<evidence type="ECO:0000256" key="2">
    <source>
        <dbReference type="ARBA" id="ARBA00022475"/>
    </source>
</evidence>
<dbReference type="KEGG" id="fuv:JR347_06305"/>
<dbReference type="InterPro" id="IPR025857">
    <property type="entry name" value="MacB_PCD"/>
</dbReference>
<gene>
    <name evidence="9" type="ORF">JR347_06305</name>
</gene>
<dbReference type="PANTHER" id="PTHR30572:SF18">
    <property type="entry name" value="ABC-TYPE MACROLIDE FAMILY EXPORT SYSTEM PERMEASE COMPONENT 2"/>
    <property type="match status" value="1"/>
</dbReference>
<accession>A0A974WNE9</accession>
<feature type="transmembrane region" description="Helical" evidence="6">
    <location>
        <begin position="283"/>
        <end position="302"/>
    </location>
</feature>
<keyword evidence="4 6" id="KW-1133">Transmembrane helix</keyword>
<organism evidence="9 10">
    <name type="scientific">Fulvivirga lutea</name>
    <dbReference type="NCBI Taxonomy" id="2810512"/>
    <lineage>
        <taxon>Bacteria</taxon>
        <taxon>Pseudomonadati</taxon>
        <taxon>Bacteroidota</taxon>
        <taxon>Cytophagia</taxon>
        <taxon>Cytophagales</taxon>
        <taxon>Fulvivirgaceae</taxon>
        <taxon>Fulvivirga</taxon>
    </lineage>
</organism>
<feature type="domain" description="ABC3 transporter permease C-terminal" evidence="7">
    <location>
        <begin position="286"/>
        <end position="402"/>
    </location>
</feature>
<reference evidence="9" key="1">
    <citation type="submission" date="2021-02" db="EMBL/GenBank/DDBJ databases">
        <title>Fulvivirga sp. S481 isolated from sea water.</title>
        <authorList>
            <person name="Bae S.S."/>
            <person name="Baek K."/>
        </authorList>
    </citation>
    <scope>NUCLEOTIDE SEQUENCE</scope>
    <source>
        <strain evidence="9">S481</strain>
    </source>
</reference>
<comment type="subcellular location">
    <subcellularLocation>
        <location evidence="1">Cell membrane</location>
        <topology evidence="1">Multi-pass membrane protein</topology>
    </subcellularLocation>
</comment>
<keyword evidence="10" id="KW-1185">Reference proteome</keyword>
<dbReference type="GO" id="GO:0005886">
    <property type="term" value="C:plasma membrane"/>
    <property type="evidence" value="ECO:0007669"/>
    <property type="project" value="UniProtKB-SubCell"/>
</dbReference>
<evidence type="ECO:0000256" key="5">
    <source>
        <dbReference type="ARBA" id="ARBA00023136"/>
    </source>
</evidence>
<feature type="transmembrane region" description="Helical" evidence="6">
    <location>
        <begin position="743"/>
        <end position="763"/>
    </location>
</feature>
<dbReference type="RefSeq" id="WP_205723202.1">
    <property type="nucleotide sequence ID" value="NZ_CP070608.1"/>
</dbReference>
<dbReference type="InterPro" id="IPR003838">
    <property type="entry name" value="ABC3_permease_C"/>
</dbReference>
<evidence type="ECO:0000256" key="1">
    <source>
        <dbReference type="ARBA" id="ARBA00004651"/>
    </source>
</evidence>
<keyword evidence="5 6" id="KW-0472">Membrane</keyword>
<keyword evidence="3 6" id="KW-0812">Transmembrane</keyword>
<sequence length="780" mass="88339">MIKNFIKIASRGLKKRILFTLINVIGLAIGLGSSFVIGNWVWQELNYDKQFEGHSRIYRISVSYFNSDIFARGPEALVNELRSNSTELNQVAPLFSWFDDQLEVNGNNFKEDVYFSDSSFFDLFSFDFIHGNSKTSFLKSNSVILTKSLAIKYFGIDSVIGREIKLHSTDKTYYITGVVNDEPNSHFASKIWFYKEVSNNIKWTSANPFIYVKLKKDHYLSDLENRLELIKKHIVYPFFQDNIPYSKWQTNYSFHILPLTDIHLAPAMKFEMKAGGNLSNVRIFTFVSILLIVIASINYINLSTAQSIRRSKEICIRKTLGTSRYGIVKQFLTESFLTSTFSMVIGFFLAVLFSLMLEAYTGEKLNSGLFNNVFQILIYVLLSLLVGVLTGVYPALYMSKLNLALILKNSDQGRGDRLFQNILVVVQFAVSVSLIIGSLVVYKQLNHLKNGDLGINQNGVIVIENLNQLGSKTDDFINRLNNNSSIQLTTKHTRVPGDKSSLISTFKSNEMEIDEPFEIFEADENFIEVFGLHLQKGRNFNSDIKSDSLSVILNESAVRAMSLSNPLGTNLKEGYHVVGVVSDFVFQSFYDEPQPVVLMYNTQGRSLSARFITNPKHVIDQLSSAWSIYGIAEQLEFEFLEERFGQLLSKEKSLSKTLIFFTVISILISCMGLFGLAAYFVHERKGEIGIRKTFGASTSDIVLLFLIIFLKMIFIAICIGIVLSVYTMNQWLQSFEYRVSIDFGLVILSSTTILIAAIITVAYTSYKGGCINPIEAIRHH</sequence>
<evidence type="ECO:0000313" key="10">
    <source>
        <dbReference type="Proteomes" id="UP000662783"/>
    </source>
</evidence>